<dbReference type="PANTHER" id="PTHR23112:SF47">
    <property type="entry name" value="G-PROTEIN COUPLED RECEPTOR 157"/>
    <property type="match status" value="1"/>
</dbReference>
<evidence type="ECO:0000256" key="4">
    <source>
        <dbReference type="ARBA" id="ARBA00023136"/>
    </source>
</evidence>
<dbReference type="GO" id="GO:0005886">
    <property type="term" value="C:plasma membrane"/>
    <property type="evidence" value="ECO:0007669"/>
    <property type="project" value="TreeGrafter"/>
</dbReference>
<protein>
    <recommendedName>
        <fullName evidence="6">G-protein coupled receptors family 2 profile 2 domain-containing protein</fullName>
    </recommendedName>
</protein>
<evidence type="ECO:0000313" key="7">
    <source>
        <dbReference type="EMBL" id="KAH3783429.1"/>
    </source>
</evidence>
<dbReference type="PANTHER" id="PTHR23112">
    <property type="entry name" value="G PROTEIN-COUPLED RECEPTOR 157-RELATED"/>
    <property type="match status" value="1"/>
</dbReference>
<evidence type="ECO:0000256" key="3">
    <source>
        <dbReference type="ARBA" id="ARBA00022989"/>
    </source>
</evidence>
<feature type="transmembrane region" description="Helical" evidence="5">
    <location>
        <begin position="15"/>
        <end position="39"/>
    </location>
</feature>
<keyword evidence="2 5" id="KW-0812">Transmembrane</keyword>
<dbReference type="GO" id="GO:0007189">
    <property type="term" value="P:adenylate cyclase-activating G protein-coupled receptor signaling pathway"/>
    <property type="evidence" value="ECO:0007669"/>
    <property type="project" value="TreeGrafter"/>
</dbReference>
<reference evidence="7" key="1">
    <citation type="journal article" date="2019" name="bioRxiv">
        <title>The Genome of the Zebra Mussel, Dreissena polymorpha: A Resource for Invasive Species Research.</title>
        <authorList>
            <person name="McCartney M.A."/>
            <person name="Auch B."/>
            <person name="Kono T."/>
            <person name="Mallez S."/>
            <person name="Zhang Y."/>
            <person name="Obille A."/>
            <person name="Becker A."/>
            <person name="Abrahante J.E."/>
            <person name="Garbe J."/>
            <person name="Badalamenti J.P."/>
            <person name="Herman A."/>
            <person name="Mangelson H."/>
            <person name="Liachko I."/>
            <person name="Sullivan S."/>
            <person name="Sone E.D."/>
            <person name="Koren S."/>
            <person name="Silverstein K.A.T."/>
            <person name="Beckman K.B."/>
            <person name="Gohl D.M."/>
        </authorList>
    </citation>
    <scope>NUCLEOTIDE SEQUENCE</scope>
    <source>
        <strain evidence="7">Duluth1</strain>
        <tissue evidence="7">Whole animal</tissue>
    </source>
</reference>
<feature type="transmembrane region" description="Helical" evidence="5">
    <location>
        <begin position="139"/>
        <end position="161"/>
    </location>
</feature>
<accession>A0A9D4EMK3</accession>
<dbReference type="Gene3D" id="1.20.1070.10">
    <property type="entry name" value="Rhodopsin 7-helix transmembrane proteins"/>
    <property type="match status" value="1"/>
</dbReference>
<dbReference type="PROSITE" id="PS50261">
    <property type="entry name" value="G_PROTEIN_RECEP_F2_4"/>
    <property type="match status" value="1"/>
</dbReference>
<keyword evidence="3 5" id="KW-1133">Transmembrane helix</keyword>
<evidence type="ECO:0000256" key="1">
    <source>
        <dbReference type="ARBA" id="ARBA00004141"/>
    </source>
</evidence>
<proteinExistence type="predicted"/>
<dbReference type="OrthoDB" id="100006at2759"/>
<evidence type="ECO:0000256" key="5">
    <source>
        <dbReference type="SAM" id="Phobius"/>
    </source>
</evidence>
<comment type="caution">
    <text evidence="7">The sequence shown here is derived from an EMBL/GenBank/DDBJ whole genome shotgun (WGS) entry which is preliminary data.</text>
</comment>
<comment type="subcellular location">
    <subcellularLocation>
        <location evidence="1">Membrane</location>
        <topology evidence="1">Multi-pass membrane protein</topology>
    </subcellularLocation>
</comment>
<sequence>MPSSSVNNTYVIPDYVIICTFISCGLSLIGCMGLLATYIRVSIIRNYIRQLLMFLTLANFIHVCADMTGMFMYVSMRSYNDSTNRYYARFDEMCVTQGLMSSYAPMVEFLWSTVIAVYFHANVLHTSVHQQFATTRSKLISHCCCWIIPAIVCAFGLYYGVFGETRDLFISPGCWIDTDYLSKNDQILWMMLTKIGLECVTFLVVTEVAVFTGWKLLILPIWKPGTRPSQVWGRV</sequence>
<feature type="domain" description="G-protein coupled receptors family 2 profile 2" evidence="6">
    <location>
        <begin position="16"/>
        <end position="195"/>
    </location>
</feature>
<dbReference type="GO" id="GO:0007166">
    <property type="term" value="P:cell surface receptor signaling pathway"/>
    <property type="evidence" value="ECO:0007669"/>
    <property type="project" value="InterPro"/>
</dbReference>
<feature type="transmembrane region" description="Helical" evidence="5">
    <location>
        <begin position="195"/>
        <end position="217"/>
    </location>
</feature>
<name>A0A9D4EMK3_DREPO</name>
<reference evidence="7" key="2">
    <citation type="submission" date="2020-11" db="EMBL/GenBank/DDBJ databases">
        <authorList>
            <person name="McCartney M.A."/>
            <person name="Auch B."/>
            <person name="Kono T."/>
            <person name="Mallez S."/>
            <person name="Becker A."/>
            <person name="Gohl D.M."/>
            <person name="Silverstein K.A.T."/>
            <person name="Koren S."/>
            <person name="Bechman K.B."/>
            <person name="Herman A."/>
            <person name="Abrahante J.E."/>
            <person name="Garbe J."/>
        </authorList>
    </citation>
    <scope>NUCLEOTIDE SEQUENCE</scope>
    <source>
        <strain evidence="7">Duluth1</strain>
        <tissue evidence="7">Whole animal</tissue>
    </source>
</reference>
<dbReference type="AlphaFoldDB" id="A0A9D4EMK3"/>
<evidence type="ECO:0000259" key="6">
    <source>
        <dbReference type="PROSITE" id="PS50261"/>
    </source>
</evidence>
<keyword evidence="8" id="KW-1185">Reference proteome</keyword>
<organism evidence="7 8">
    <name type="scientific">Dreissena polymorpha</name>
    <name type="common">Zebra mussel</name>
    <name type="synonym">Mytilus polymorpha</name>
    <dbReference type="NCBI Taxonomy" id="45954"/>
    <lineage>
        <taxon>Eukaryota</taxon>
        <taxon>Metazoa</taxon>
        <taxon>Spiralia</taxon>
        <taxon>Lophotrochozoa</taxon>
        <taxon>Mollusca</taxon>
        <taxon>Bivalvia</taxon>
        <taxon>Autobranchia</taxon>
        <taxon>Heteroconchia</taxon>
        <taxon>Euheterodonta</taxon>
        <taxon>Imparidentia</taxon>
        <taxon>Neoheterodontei</taxon>
        <taxon>Myida</taxon>
        <taxon>Dreissenoidea</taxon>
        <taxon>Dreissenidae</taxon>
        <taxon>Dreissena</taxon>
    </lineage>
</organism>
<dbReference type="GO" id="GO:0004930">
    <property type="term" value="F:G protein-coupled receptor activity"/>
    <property type="evidence" value="ECO:0007669"/>
    <property type="project" value="TreeGrafter"/>
</dbReference>
<dbReference type="InterPro" id="IPR017981">
    <property type="entry name" value="GPCR_2-like_7TM"/>
</dbReference>
<dbReference type="Proteomes" id="UP000828390">
    <property type="component" value="Unassembled WGS sequence"/>
</dbReference>
<gene>
    <name evidence="7" type="ORF">DPMN_161367</name>
</gene>
<dbReference type="SUPFAM" id="SSF81321">
    <property type="entry name" value="Family A G protein-coupled receptor-like"/>
    <property type="match status" value="1"/>
</dbReference>
<evidence type="ECO:0000256" key="2">
    <source>
        <dbReference type="ARBA" id="ARBA00022692"/>
    </source>
</evidence>
<feature type="transmembrane region" description="Helical" evidence="5">
    <location>
        <begin position="51"/>
        <end position="74"/>
    </location>
</feature>
<keyword evidence="4 5" id="KW-0472">Membrane</keyword>
<feature type="transmembrane region" description="Helical" evidence="5">
    <location>
        <begin position="109"/>
        <end position="127"/>
    </location>
</feature>
<dbReference type="EMBL" id="JAIWYP010000008">
    <property type="protein sequence ID" value="KAH3783429.1"/>
    <property type="molecule type" value="Genomic_DNA"/>
</dbReference>
<evidence type="ECO:0000313" key="8">
    <source>
        <dbReference type="Proteomes" id="UP000828390"/>
    </source>
</evidence>